<feature type="domain" description="AAA+ ATPase" evidence="2">
    <location>
        <begin position="53"/>
        <end position="231"/>
    </location>
</feature>
<dbReference type="CDD" id="cd00009">
    <property type="entry name" value="AAA"/>
    <property type="match status" value="1"/>
</dbReference>
<evidence type="ECO:0000313" key="4">
    <source>
        <dbReference type="Proteomes" id="UP000075260"/>
    </source>
</evidence>
<dbReference type="InterPro" id="IPR003593">
    <property type="entry name" value="AAA+_ATPase"/>
</dbReference>
<dbReference type="SUPFAM" id="SSF52540">
    <property type="entry name" value="P-loop containing nucleoside triphosphate hydrolases"/>
    <property type="match status" value="1"/>
</dbReference>
<dbReference type="Gene3D" id="3.40.50.300">
    <property type="entry name" value="P-loop containing nucleotide triphosphate hydrolases"/>
    <property type="match status" value="1"/>
</dbReference>
<dbReference type="EMBL" id="JEMA01000338">
    <property type="protein sequence ID" value="KYF71402.1"/>
    <property type="molecule type" value="Genomic_DNA"/>
</dbReference>
<organism evidence="3 4">
    <name type="scientific">Sorangium cellulosum</name>
    <name type="common">Polyangium cellulosum</name>
    <dbReference type="NCBI Taxonomy" id="56"/>
    <lineage>
        <taxon>Bacteria</taxon>
        <taxon>Pseudomonadati</taxon>
        <taxon>Myxococcota</taxon>
        <taxon>Polyangia</taxon>
        <taxon>Polyangiales</taxon>
        <taxon>Polyangiaceae</taxon>
        <taxon>Sorangium</taxon>
    </lineage>
</organism>
<dbReference type="InterPro" id="IPR027417">
    <property type="entry name" value="P-loop_NTPase"/>
</dbReference>
<dbReference type="OrthoDB" id="9783370at2"/>
<dbReference type="InterPro" id="IPR011704">
    <property type="entry name" value="ATPase_dyneun-rel_AAA"/>
</dbReference>
<dbReference type="Pfam" id="PF07728">
    <property type="entry name" value="AAA_5"/>
    <property type="match status" value="1"/>
</dbReference>
<gene>
    <name evidence="3" type="ORF">BE15_47025</name>
</gene>
<evidence type="ECO:0000256" key="1">
    <source>
        <dbReference type="SAM" id="MobiDB-lite"/>
    </source>
</evidence>
<dbReference type="InterPro" id="IPR050764">
    <property type="entry name" value="CbbQ/NirQ/NorQ/GpvN"/>
</dbReference>
<protein>
    <submittedName>
        <fullName evidence="3">ATPase</fullName>
    </submittedName>
</protein>
<dbReference type="AlphaFoldDB" id="A0A150QU88"/>
<comment type="caution">
    <text evidence="3">The sequence shown here is derived from an EMBL/GenBank/DDBJ whole genome shotgun (WGS) entry which is preliminary data.</text>
</comment>
<dbReference type="SMART" id="SM00382">
    <property type="entry name" value="AAA"/>
    <property type="match status" value="1"/>
</dbReference>
<feature type="region of interest" description="Disordered" evidence="1">
    <location>
        <begin position="1"/>
        <end position="23"/>
    </location>
</feature>
<dbReference type="PANTHER" id="PTHR42759:SF1">
    <property type="entry name" value="MAGNESIUM-CHELATASE SUBUNIT CHLD"/>
    <property type="match status" value="1"/>
</dbReference>
<accession>A0A150QU88</accession>
<dbReference type="RefSeq" id="WP_061607005.1">
    <property type="nucleotide sequence ID" value="NZ_JEMA01000338.1"/>
</dbReference>
<dbReference type="GO" id="GO:0005524">
    <property type="term" value="F:ATP binding"/>
    <property type="evidence" value="ECO:0007669"/>
    <property type="project" value="InterPro"/>
</dbReference>
<evidence type="ECO:0000259" key="2">
    <source>
        <dbReference type="SMART" id="SM00382"/>
    </source>
</evidence>
<reference evidence="3 4" key="1">
    <citation type="submission" date="2014-02" db="EMBL/GenBank/DDBJ databases">
        <title>The small core and large imbalanced accessory genome model reveals a collaborative survival strategy of Sorangium cellulosum strains in nature.</title>
        <authorList>
            <person name="Han K."/>
            <person name="Peng R."/>
            <person name="Blom J."/>
            <person name="Li Y.-Z."/>
        </authorList>
    </citation>
    <scope>NUCLEOTIDE SEQUENCE [LARGE SCALE GENOMIC DNA]</scope>
    <source>
        <strain evidence="3 4">So0008-312</strain>
    </source>
</reference>
<proteinExistence type="predicted"/>
<dbReference type="Proteomes" id="UP000075260">
    <property type="component" value="Unassembled WGS sequence"/>
</dbReference>
<sequence>MTLPPDHDGGAPAARGARDDTPASADELDARLAAARYISDPTTSLALWLALRMHRPLLLEGPAGVGKTDLARAAAEALGRKVIRLQCYEGLDEAKALYEWDYAKQMLYTQLLRDAVAKEIAGAASLSEAARAIAGSEASFFSEHFLIARPLLAALRSAAPVVLLIDEVDRADPEFEAFLLEVLSEMQVTIPELGTVRAAHPPLVLLTTNATREMTEALRRRCLHAFLDYPPPSREVAILKIALPGIEPRLAAQIVAFVGALRAMDLRKSPAISETIDWARALLLLGKRAITPEVARDTLGVLLKHQGDRGDAEAKLGALARAAEQAGAGEPAT</sequence>
<dbReference type="GO" id="GO:0016887">
    <property type="term" value="F:ATP hydrolysis activity"/>
    <property type="evidence" value="ECO:0007669"/>
    <property type="project" value="InterPro"/>
</dbReference>
<dbReference type="PANTHER" id="PTHR42759">
    <property type="entry name" value="MOXR FAMILY PROTEIN"/>
    <property type="match status" value="1"/>
</dbReference>
<evidence type="ECO:0000313" key="3">
    <source>
        <dbReference type="EMBL" id="KYF71402.1"/>
    </source>
</evidence>
<name>A0A150QU88_SORCE</name>